<dbReference type="Proteomes" id="UP001589862">
    <property type="component" value="Unassembled WGS sequence"/>
</dbReference>
<organism evidence="3 4">
    <name type="scientific">Micrococcoides hystricis</name>
    <dbReference type="NCBI Taxonomy" id="1572761"/>
    <lineage>
        <taxon>Bacteria</taxon>
        <taxon>Bacillati</taxon>
        <taxon>Actinomycetota</taxon>
        <taxon>Actinomycetes</taxon>
        <taxon>Micrococcales</taxon>
        <taxon>Micrococcaceae</taxon>
        <taxon>Micrococcoides</taxon>
    </lineage>
</organism>
<protein>
    <submittedName>
        <fullName evidence="3">DUF6328 family protein</fullName>
    </submittedName>
</protein>
<feature type="region of interest" description="Disordered" evidence="1">
    <location>
        <begin position="1"/>
        <end position="29"/>
    </location>
</feature>
<dbReference type="RefSeq" id="WP_377458348.1">
    <property type="nucleotide sequence ID" value="NZ_JBHLUB010000022.1"/>
</dbReference>
<comment type="caution">
    <text evidence="3">The sequence shown here is derived from an EMBL/GenBank/DDBJ whole genome shotgun (WGS) entry which is preliminary data.</text>
</comment>
<keyword evidence="4" id="KW-1185">Reference proteome</keyword>
<keyword evidence="2" id="KW-0472">Membrane</keyword>
<sequence length="185" mass="20635">MRILGEQEANGGHGRSKEDHAATVPSATEQMHRKWNELLQEMRVMQTGAQIVTAFLVILPFQARFGELNHYQVTSYVVLLVFSALISALMLMPVAIHRSFFGQDLKEATVRKGHILVRWALALIALMFAACVVFITIVVLHDTVAWIVGSISALTILVMVIGVPLVLRRREVESEDASTDRSQQE</sequence>
<feature type="transmembrane region" description="Helical" evidence="2">
    <location>
        <begin position="75"/>
        <end position="96"/>
    </location>
</feature>
<name>A0ABV6P9A6_9MICC</name>
<feature type="transmembrane region" description="Helical" evidence="2">
    <location>
        <begin position="116"/>
        <end position="140"/>
    </location>
</feature>
<gene>
    <name evidence="3" type="ORF">ACFFFR_04585</name>
</gene>
<proteinExistence type="predicted"/>
<keyword evidence="2" id="KW-0812">Transmembrane</keyword>
<dbReference type="Pfam" id="PF19853">
    <property type="entry name" value="DUF6328"/>
    <property type="match status" value="1"/>
</dbReference>
<feature type="transmembrane region" description="Helical" evidence="2">
    <location>
        <begin position="44"/>
        <end position="63"/>
    </location>
</feature>
<dbReference type="EMBL" id="JBHLUB010000022">
    <property type="protein sequence ID" value="MFC0581660.1"/>
    <property type="molecule type" value="Genomic_DNA"/>
</dbReference>
<dbReference type="InterPro" id="IPR046291">
    <property type="entry name" value="DUF6328"/>
</dbReference>
<evidence type="ECO:0000256" key="2">
    <source>
        <dbReference type="SAM" id="Phobius"/>
    </source>
</evidence>
<evidence type="ECO:0000313" key="3">
    <source>
        <dbReference type="EMBL" id="MFC0581660.1"/>
    </source>
</evidence>
<accession>A0ABV6P9A6</accession>
<reference evidence="3 4" key="1">
    <citation type="submission" date="2024-09" db="EMBL/GenBank/DDBJ databases">
        <authorList>
            <person name="Sun Q."/>
            <person name="Mori K."/>
        </authorList>
    </citation>
    <scope>NUCLEOTIDE SEQUENCE [LARGE SCALE GENOMIC DNA]</scope>
    <source>
        <strain evidence="3 4">NCAIM B.02604</strain>
    </source>
</reference>
<keyword evidence="2" id="KW-1133">Transmembrane helix</keyword>
<feature type="transmembrane region" description="Helical" evidence="2">
    <location>
        <begin position="146"/>
        <end position="167"/>
    </location>
</feature>
<evidence type="ECO:0000256" key="1">
    <source>
        <dbReference type="SAM" id="MobiDB-lite"/>
    </source>
</evidence>
<evidence type="ECO:0000313" key="4">
    <source>
        <dbReference type="Proteomes" id="UP001589862"/>
    </source>
</evidence>